<dbReference type="InterPro" id="IPR036890">
    <property type="entry name" value="HATPase_C_sf"/>
</dbReference>
<evidence type="ECO:0000256" key="10">
    <source>
        <dbReference type="ARBA" id="ARBA00022840"/>
    </source>
</evidence>
<evidence type="ECO:0000256" key="6">
    <source>
        <dbReference type="ARBA" id="ARBA00022679"/>
    </source>
</evidence>
<evidence type="ECO:0000313" key="18">
    <source>
        <dbReference type="Proteomes" id="UP000799092"/>
    </source>
</evidence>
<keyword evidence="4" id="KW-1003">Cell membrane</keyword>
<keyword evidence="9" id="KW-0418">Kinase</keyword>
<dbReference type="SMART" id="SM00387">
    <property type="entry name" value="HATPase_c"/>
    <property type="match status" value="1"/>
</dbReference>
<proteinExistence type="predicted"/>
<dbReference type="CDD" id="cd00082">
    <property type="entry name" value="HisKA"/>
    <property type="match status" value="1"/>
</dbReference>
<evidence type="ECO:0000256" key="13">
    <source>
        <dbReference type="ARBA" id="ARBA00023136"/>
    </source>
</evidence>
<evidence type="ECO:0000256" key="11">
    <source>
        <dbReference type="ARBA" id="ARBA00022989"/>
    </source>
</evidence>
<dbReference type="InterPro" id="IPR050398">
    <property type="entry name" value="HssS/ArlS-like"/>
</dbReference>
<dbReference type="Gene3D" id="3.30.565.10">
    <property type="entry name" value="Histidine kinase-like ATPase, C-terminal domain"/>
    <property type="match status" value="1"/>
</dbReference>
<reference evidence="17" key="1">
    <citation type="submission" date="2019-11" db="EMBL/GenBank/DDBJ databases">
        <authorList>
            <person name="Li J."/>
        </authorList>
    </citation>
    <scope>NUCLEOTIDE SEQUENCE</scope>
    <source>
        <strain evidence="17">B6B</strain>
    </source>
</reference>
<dbReference type="OrthoDB" id="9792991at2"/>
<dbReference type="GO" id="GO:0005886">
    <property type="term" value="C:plasma membrane"/>
    <property type="evidence" value="ECO:0007669"/>
    <property type="project" value="UniProtKB-SubCell"/>
</dbReference>
<keyword evidence="6" id="KW-0808">Transferase</keyword>
<dbReference type="PROSITE" id="PS50885">
    <property type="entry name" value="HAMP"/>
    <property type="match status" value="1"/>
</dbReference>
<keyword evidence="11 14" id="KW-1133">Transmembrane helix</keyword>
<dbReference type="SUPFAM" id="SSF55874">
    <property type="entry name" value="ATPase domain of HSP90 chaperone/DNA topoisomerase II/histidine kinase"/>
    <property type="match status" value="1"/>
</dbReference>
<protein>
    <recommendedName>
        <fullName evidence="3">histidine kinase</fullName>
        <ecNumber evidence="3">2.7.13.3</ecNumber>
    </recommendedName>
</protein>
<dbReference type="GO" id="GO:0000155">
    <property type="term" value="F:phosphorelay sensor kinase activity"/>
    <property type="evidence" value="ECO:0007669"/>
    <property type="project" value="InterPro"/>
</dbReference>
<dbReference type="PANTHER" id="PTHR45528">
    <property type="entry name" value="SENSOR HISTIDINE KINASE CPXA"/>
    <property type="match status" value="1"/>
</dbReference>
<feature type="transmembrane region" description="Helical" evidence="14">
    <location>
        <begin position="421"/>
        <end position="440"/>
    </location>
</feature>
<gene>
    <name evidence="17" type="ORF">GH741_12340</name>
</gene>
<dbReference type="EMBL" id="WJNG01000009">
    <property type="protein sequence ID" value="MRH43467.1"/>
    <property type="molecule type" value="Genomic_DNA"/>
</dbReference>
<dbReference type="PRINTS" id="PR00344">
    <property type="entry name" value="BCTRLSENSOR"/>
</dbReference>
<accession>A0A6A8DKF5</accession>
<dbReference type="Gene3D" id="1.10.287.130">
    <property type="match status" value="1"/>
</dbReference>
<evidence type="ECO:0000259" key="16">
    <source>
        <dbReference type="PROSITE" id="PS50885"/>
    </source>
</evidence>
<dbReference type="InterPro" id="IPR004358">
    <property type="entry name" value="Sig_transdc_His_kin-like_C"/>
</dbReference>
<feature type="transmembrane region" description="Helical" evidence="14">
    <location>
        <begin position="446"/>
        <end position="464"/>
    </location>
</feature>
<evidence type="ECO:0000256" key="7">
    <source>
        <dbReference type="ARBA" id="ARBA00022692"/>
    </source>
</evidence>
<dbReference type="InterPro" id="IPR036097">
    <property type="entry name" value="HisK_dim/P_sf"/>
</dbReference>
<comment type="caution">
    <text evidence="17">The sequence shown here is derived from an EMBL/GenBank/DDBJ whole genome shotgun (WGS) entry which is preliminary data.</text>
</comment>
<keyword evidence="5" id="KW-0597">Phosphoprotein</keyword>
<name>A0A6A8DKF5_9BACI</name>
<keyword evidence="10" id="KW-0067">ATP-binding</keyword>
<keyword evidence="13 14" id="KW-0472">Membrane</keyword>
<evidence type="ECO:0000256" key="2">
    <source>
        <dbReference type="ARBA" id="ARBA00004651"/>
    </source>
</evidence>
<evidence type="ECO:0000259" key="15">
    <source>
        <dbReference type="PROSITE" id="PS50109"/>
    </source>
</evidence>
<dbReference type="AlphaFoldDB" id="A0A6A8DKF5"/>
<dbReference type="PROSITE" id="PS50109">
    <property type="entry name" value="HIS_KIN"/>
    <property type="match status" value="1"/>
</dbReference>
<comment type="catalytic activity">
    <reaction evidence="1">
        <text>ATP + protein L-histidine = ADP + protein N-phospho-L-histidine.</text>
        <dbReference type="EC" id="2.7.13.3"/>
    </reaction>
</comment>
<feature type="transmembrane region" description="Helical" evidence="14">
    <location>
        <begin position="311"/>
        <end position="338"/>
    </location>
</feature>
<dbReference type="InterPro" id="IPR005467">
    <property type="entry name" value="His_kinase_dom"/>
</dbReference>
<evidence type="ECO:0000256" key="12">
    <source>
        <dbReference type="ARBA" id="ARBA00023012"/>
    </source>
</evidence>
<dbReference type="Pfam" id="PF02518">
    <property type="entry name" value="HATPase_c"/>
    <property type="match status" value="1"/>
</dbReference>
<comment type="subcellular location">
    <subcellularLocation>
        <location evidence="2">Cell membrane</location>
        <topology evidence="2">Multi-pass membrane protein</topology>
    </subcellularLocation>
</comment>
<dbReference type="RefSeq" id="WP_153737093.1">
    <property type="nucleotide sequence ID" value="NZ_WJNG01000009.1"/>
</dbReference>
<feature type="domain" description="Histidine kinase" evidence="15">
    <location>
        <begin position="531"/>
        <end position="745"/>
    </location>
</feature>
<dbReference type="InterPro" id="IPR003660">
    <property type="entry name" value="HAMP_dom"/>
</dbReference>
<dbReference type="SUPFAM" id="SSF47384">
    <property type="entry name" value="Homodimeric domain of signal transducing histidine kinase"/>
    <property type="match status" value="1"/>
</dbReference>
<keyword evidence="18" id="KW-1185">Reference proteome</keyword>
<dbReference type="Pfam" id="PF00512">
    <property type="entry name" value="HisKA"/>
    <property type="match status" value="1"/>
</dbReference>
<dbReference type="FunFam" id="1.10.287.130:FF:000008">
    <property type="entry name" value="Two-component sensor histidine kinase"/>
    <property type="match status" value="1"/>
</dbReference>
<feature type="domain" description="HAMP" evidence="16">
    <location>
        <begin position="471"/>
        <end position="516"/>
    </location>
</feature>
<organism evidence="17 18">
    <name type="scientific">Aquibacillus halophilus</name>
    <dbReference type="NCBI Taxonomy" id="930132"/>
    <lineage>
        <taxon>Bacteria</taxon>
        <taxon>Bacillati</taxon>
        <taxon>Bacillota</taxon>
        <taxon>Bacilli</taxon>
        <taxon>Bacillales</taxon>
        <taxon>Bacillaceae</taxon>
        <taxon>Aquibacillus</taxon>
    </lineage>
</organism>
<feature type="transmembrane region" description="Helical" evidence="14">
    <location>
        <begin position="344"/>
        <end position="366"/>
    </location>
</feature>
<dbReference type="InterPro" id="IPR003594">
    <property type="entry name" value="HATPase_dom"/>
</dbReference>
<dbReference type="PANTHER" id="PTHR45528:SF1">
    <property type="entry name" value="SENSOR HISTIDINE KINASE CPXA"/>
    <property type="match status" value="1"/>
</dbReference>
<feature type="transmembrane region" description="Helical" evidence="14">
    <location>
        <begin position="269"/>
        <end position="290"/>
    </location>
</feature>
<dbReference type="Proteomes" id="UP000799092">
    <property type="component" value="Unassembled WGS sequence"/>
</dbReference>
<evidence type="ECO:0000256" key="1">
    <source>
        <dbReference type="ARBA" id="ARBA00000085"/>
    </source>
</evidence>
<evidence type="ECO:0000256" key="8">
    <source>
        <dbReference type="ARBA" id="ARBA00022741"/>
    </source>
</evidence>
<evidence type="ECO:0000256" key="5">
    <source>
        <dbReference type="ARBA" id="ARBA00022553"/>
    </source>
</evidence>
<sequence length="745" mass="84643">MATKWKSKVIICIIAILFTFNLSGILFLANYGTYYAQKDYFHTSKFQDEIDEFARYLSMFELNSVPLDEAKESLTVTEEEINEHRYRYGDLPEQINGINSQYEHLIQGALDTGSQQVADTYIAERDAKIEDITKNFESDEYVEAKVIKEKEELLGEYYNERENYRSDFLRLKENFKYYFTDRVTGEVYSNLDYPEDELAPIDPVDMLYVTNYSIGEYVKYAYVGGYAEELIDSITPTNSTVEGEIAVPKSFSWSNPIMEEYHNYRQEQILFWSYVAASVLAFILILIIIFKSKGIKAEVSNLETYYNKLSIDVRAVLFGLTGIATIITTLLAAGRLLYIFDHSLIQGFFIAVGLLIGTVGIGLTFIQGKFLAGTLKDWKNFKCQLEKSLLNKMTKRLKVVFRKVVYSLKTAFLDQTTGTQLFIVLGLIFLLGISVIMTIVHPIFVIFYIILLGAVGLPLVMVLVNRIGYFNQIVEKTNELAKGNLGNDLQVTGKSVFAQLASNINVLKQGVRASQNEQAKSERLKTELITNVSHDLRTPLTSIITYTELLKSGDVSSDESAAYLEIIDRKSQRLKVLIDDLFEVSKMASGNIQLTKEKVDLVQLLQQALAEYDDTINDSSLQFRITNIDKPVYSLVDGQKLWRVFDNLIGNILKYSLEYSRVYINLSTKNDRAIITFKNVSKYELGENSDELFERFKRGDTSRQTEGSGLGLAIAQSIVDLHEGSLDMDTDGDLFKVCISLKLEE</sequence>
<keyword evidence="7 14" id="KW-0812">Transmembrane</keyword>
<evidence type="ECO:0000256" key="9">
    <source>
        <dbReference type="ARBA" id="ARBA00022777"/>
    </source>
</evidence>
<keyword evidence="8" id="KW-0547">Nucleotide-binding</keyword>
<keyword evidence="12" id="KW-0902">Two-component regulatory system</keyword>
<dbReference type="GO" id="GO:0005524">
    <property type="term" value="F:ATP binding"/>
    <property type="evidence" value="ECO:0007669"/>
    <property type="project" value="UniProtKB-KW"/>
</dbReference>
<evidence type="ECO:0000256" key="4">
    <source>
        <dbReference type="ARBA" id="ARBA00022475"/>
    </source>
</evidence>
<evidence type="ECO:0000256" key="14">
    <source>
        <dbReference type="SAM" id="Phobius"/>
    </source>
</evidence>
<evidence type="ECO:0000313" key="17">
    <source>
        <dbReference type="EMBL" id="MRH43467.1"/>
    </source>
</evidence>
<evidence type="ECO:0000256" key="3">
    <source>
        <dbReference type="ARBA" id="ARBA00012438"/>
    </source>
</evidence>
<dbReference type="EC" id="2.7.13.3" evidence="3"/>
<dbReference type="InterPro" id="IPR003661">
    <property type="entry name" value="HisK_dim/P_dom"/>
</dbReference>
<dbReference type="SMART" id="SM00388">
    <property type="entry name" value="HisKA"/>
    <property type="match status" value="1"/>
</dbReference>